<feature type="compositionally biased region" description="Low complexity" evidence="1">
    <location>
        <begin position="281"/>
        <end position="291"/>
    </location>
</feature>
<feature type="region of interest" description="Disordered" evidence="1">
    <location>
        <begin position="393"/>
        <end position="433"/>
    </location>
</feature>
<evidence type="ECO:0000256" key="1">
    <source>
        <dbReference type="SAM" id="MobiDB-lite"/>
    </source>
</evidence>
<protein>
    <submittedName>
        <fullName evidence="3">Replication initiation and membrane attachment family protein</fullName>
    </submittedName>
</protein>
<dbReference type="RefSeq" id="WP_125748047.1">
    <property type="nucleotide sequence ID" value="NZ_JBHTON010000005.1"/>
</dbReference>
<gene>
    <name evidence="3" type="ORF">ACFQ5J_02790</name>
</gene>
<dbReference type="EMBL" id="JBHTON010000005">
    <property type="protein sequence ID" value="MFD1484154.1"/>
    <property type="molecule type" value="Genomic_DNA"/>
</dbReference>
<keyword evidence="4" id="KW-1185">Reference proteome</keyword>
<accession>A0ABW4E3P7</accession>
<dbReference type="InterPro" id="IPR058660">
    <property type="entry name" value="WHD_DnaB"/>
</dbReference>
<reference evidence="4" key="1">
    <citation type="journal article" date="2019" name="Int. J. Syst. Evol. Microbiol.">
        <title>The Global Catalogue of Microorganisms (GCM) 10K type strain sequencing project: providing services to taxonomists for standard genome sequencing and annotation.</title>
        <authorList>
            <consortium name="The Broad Institute Genomics Platform"/>
            <consortium name="The Broad Institute Genome Sequencing Center for Infectious Disease"/>
            <person name="Wu L."/>
            <person name="Ma J."/>
        </authorList>
    </citation>
    <scope>NUCLEOTIDE SEQUENCE [LARGE SCALE GENOMIC DNA]</scope>
    <source>
        <strain evidence="4">CCM 8903</strain>
    </source>
</reference>
<evidence type="ECO:0000259" key="2">
    <source>
        <dbReference type="Pfam" id="PF25888"/>
    </source>
</evidence>
<proteinExistence type="predicted"/>
<sequence length="454" mass="50803">MERPQSFMAQDDYIVTQATYFTDHDQQVAVALYQPLVGPVALALYLSLWQEAAPRPVLTDRRSQTRLLDLLNINVETLYQARIKLEAVGLLKTYTATDAISRYYAYELYAPVTPPEFFADDLLGMLLYDRVGQSRYDELAQQFTLHPVRREDWQDVSQNFLSVFELTNVLDQPAAVAKAQRQLAQKPHPEVSLGTGDGYDWVLLTQLTQRTNLKAGAIDANREALYQVARFYGLNPPQLATLITAATDVMTGELHLKQLREFAEQKYSQPQKAAFTTGRQSPPAASEPAKPALALTPAETALLKKATSMAPRAFLEAAKKAKNARAFAAPNETYAVRDLVQRRTFPEATVNILVDYVLRSYDSLSQALLNGYVSRWVNANVDSPQSALAQIRKETQAKAKPRANSQRPSRQEETPAWMQPGYTPKTQPVSAERKDKIAARLAKLKALEEGGRQE</sequence>
<evidence type="ECO:0000313" key="3">
    <source>
        <dbReference type="EMBL" id="MFD1484154.1"/>
    </source>
</evidence>
<dbReference type="Proteomes" id="UP001597252">
    <property type="component" value="Unassembled WGS sequence"/>
</dbReference>
<feature type="region of interest" description="Disordered" evidence="1">
    <location>
        <begin position="271"/>
        <end position="291"/>
    </location>
</feature>
<evidence type="ECO:0000313" key="4">
    <source>
        <dbReference type="Proteomes" id="UP001597252"/>
    </source>
</evidence>
<feature type="domain" description="Replicative helicase loading/DNA remodeling protein DnaB N-terminal winged helix" evidence="2">
    <location>
        <begin position="12"/>
        <end position="265"/>
    </location>
</feature>
<organism evidence="3 4">
    <name type="scientific">Lacticaseibacillus baoqingensis</name>
    <dbReference type="NCBI Taxonomy" id="2486013"/>
    <lineage>
        <taxon>Bacteria</taxon>
        <taxon>Bacillati</taxon>
        <taxon>Bacillota</taxon>
        <taxon>Bacilli</taxon>
        <taxon>Lactobacillales</taxon>
        <taxon>Lactobacillaceae</taxon>
        <taxon>Lacticaseibacillus</taxon>
    </lineage>
</organism>
<dbReference type="Pfam" id="PF25888">
    <property type="entry name" value="WHD_DnaB"/>
    <property type="match status" value="1"/>
</dbReference>
<name>A0ABW4E3P7_9LACO</name>
<comment type="caution">
    <text evidence="3">The sequence shown here is derived from an EMBL/GenBank/DDBJ whole genome shotgun (WGS) entry which is preliminary data.</text>
</comment>